<comment type="pathway">
    <text evidence="2">Cofactor biosynthesis; FMN biosynthesis; FMN from riboflavin (ATP route): step 1/1.</text>
</comment>
<keyword evidence="7" id="KW-0285">Flavoprotein</keyword>
<comment type="similarity">
    <text evidence="3">Belongs to the RibF family.</text>
</comment>
<evidence type="ECO:0000256" key="4">
    <source>
        <dbReference type="ARBA" id="ARBA00012105"/>
    </source>
</evidence>
<feature type="compositionally biased region" description="Low complexity" evidence="18">
    <location>
        <begin position="64"/>
        <end position="80"/>
    </location>
</feature>
<evidence type="ECO:0000256" key="7">
    <source>
        <dbReference type="ARBA" id="ARBA00022630"/>
    </source>
</evidence>
<dbReference type="EMBL" id="DSQF01000017">
    <property type="protein sequence ID" value="HGZ43422.1"/>
    <property type="molecule type" value="Genomic_DNA"/>
</dbReference>
<evidence type="ECO:0000256" key="13">
    <source>
        <dbReference type="ARBA" id="ARBA00022827"/>
    </source>
</evidence>
<feature type="domain" description="Riboflavin kinase" evidence="19">
    <location>
        <begin position="296"/>
        <end position="422"/>
    </location>
</feature>
<protein>
    <recommendedName>
        <fullName evidence="6">Bifunctional riboflavin kinase/FMN adenylyltransferase</fullName>
        <ecNumber evidence="4">2.7.1.26</ecNumber>
        <ecNumber evidence="5">2.7.7.2</ecNumber>
    </recommendedName>
</protein>
<dbReference type="NCBIfam" id="TIGR00083">
    <property type="entry name" value="ribF"/>
    <property type="match status" value="1"/>
</dbReference>
<keyword evidence="14" id="KW-0067">ATP-binding</keyword>
<evidence type="ECO:0000256" key="8">
    <source>
        <dbReference type="ARBA" id="ARBA00022643"/>
    </source>
</evidence>
<evidence type="ECO:0000256" key="3">
    <source>
        <dbReference type="ARBA" id="ARBA00010214"/>
    </source>
</evidence>
<evidence type="ECO:0000256" key="12">
    <source>
        <dbReference type="ARBA" id="ARBA00022777"/>
    </source>
</evidence>
<dbReference type="NCBIfam" id="NF004160">
    <property type="entry name" value="PRK05627.1-3"/>
    <property type="match status" value="1"/>
</dbReference>
<comment type="pathway">
    <text evidence="1">Cofactor biosynthesis; FAD biosynthesis; FAD from FMN: step 1/1.</text>
</comment>
<dbReference type="SUPFAM" id="SSF52374">
    <property type="entry name" value="Nucleotidylyl transferase"/>
    <property type="match status" value="1"/>
</dbReference>
<dbReference type="PANTHER" id="PTHR22749">
    <property type="entry name" value="RIBOFLAVIN KINASE/FMN ADENYLYLTRANSFERASE"/>
    <property type="match status" value="1"/>
</dbReference>
<feature type="compositionally biased region" description="Basic residues" evidence="18">
    <location>
        <begin position="81"/>
        <end position="100"/>
    </location>
</feature>
<organism evidence="20">
    <name type="scientific">Eiseniibacteriota bacterium</name>
    <dbReference type="NCBI Taxonomy" id="2212470"/>
    <lineage>
        <taxon>Bacteria</taxon>
        <taxon>Candidatus Eiseniibacteriota</taxon>
    </lineage>
</organism>
<dbReference type="SMART" id="SM00904">
    <property type="entry name" value="Flavokinase"/>
    <property type="match status" value="1"/>
</dbReference>
<keyword evidence="13" id="KW-0274">FAD</keyword>
<evidence type="ECO:0000256" key="18">
    <source>
        <dbReference type="SAM" id="MobiDB-lite"/>
    </source>
</evidence>
<feature type="region of interest" description="Disordered" evidence="18">
    <location>
        <begin position="1"/>
        <end position="113"/>
    </location>
</feature>
<dbReference type="Gene3D" id="3.40.50.620">
    <property type="entry name" value="HUPs"/>
    <property type="match status" value="1"/>
</dbReference>
<dbReference type="SUPFAM" id="SSF82114">
    <property type="entry name" value="Riboflavin kinase-like"/>
    <property type="match status" value="1"/>
</dbReference>
<dbReference type="InterPro" id="IPR014729">
    <property type="entry name" value="Rossmann-like_a/b/a_fold"/>
</dbReference>
<evidence type="ECO:0000256" key="17">
    <source>
        <dbReference type="ARBA" id="ARBA00049494"/>
    </source>
</evidence>
<keyword evidence="10 20" id="KW-0548">Nucleotidyltransferase</keyword>
<evidence type="ECO:0000256" key="6">
    <source>
        <dbReference type="ARBA" id="ARBA00018483"/>
    </source>
</evidence>
<dbReference type="InterPro" id="IPR015865">
    <property type="entry name" value="Riboflavin_kinase_bac/euk"/>
</dbReference>
<name>A0A832IAD7_UNCEI</name>
<evidence type="ECO:0000256" key="10">
    <source>
        <dbReference type="ARBA" id="ARBA00022695"/>
    </source>
</evidence>
<comment type="catalytic activity">
    <reaction evidence="17">
        <text>FMN + ATP + H(+) = FAD + diphosphate</text>
        <dbReference type="Rhea" id="RHEA:17237"/>
        <dbReference type="ChEBI" id="CHEBI:15378"/>
        <dbReference type="ChEBI" id="CHEBI:30616"/>
        <dbReference type="ChEBI" id="CHEBI:33019"/>
        <dbReference type="ChEBI" id="CHEBI:57692"/>
        <dbReference type="ChEBI" id="CHEBI:58210"/>
        <dbReference type="EC" id="2.7.7.2"/>
    </reaction>
</comment>
<dbReference type="EC" id="2.7.1.26" evidence="4"/>
<gene>
    <name evidence="20" type="ORF">ENR23_08360</name>
</gene>
<accession>A0A832IAD7</accession>
<dbReference type="CDD" id="cd02064">
    <property type="entry name" value="FAD_synthetase_N"/>
    <property type="match status" value="1"/>
</dbReference>
<keyword evidence="8" id="KW-0288">FMN</keyword>
<dbReference type="InterPro" id="IPR002606">
    <property type="entry name" value="Riboflavin_kinase_bac"/>
</dbReference>
<dbReference type="GO" id="GO:0003919">
    <property type="term" value="F:FMN adenylyltransferase activity"/>
    <property type="evidence" value="ECO:0007669"/>
    <property type="project" value="UniProtKB-EC"/>
</dbReference>
<dbReference type="InterPro" id="IPR023468">
    <property type="entry name" value="Riboflavin_kinase"/>
</dbReference>
<dbReference type="Pfam" id="PF06574">
    <property type="entry name" value="FAD_syn"/>
    <property type="match status" value="1"/>
</dbReference>
<dbReference type="GO" id="GO:0009231">
    <property type="term" value="P:riboflavin biosynthetic process"/>
    <property type="evidence" value="ECO:0007669"/>
    <property type="project" value="InterPro"/>
</dbReference>
<evidence type="ECO:0000256" key="1">
    <source>
        <dbReference type="ARBA" id="ARBA00004726"/>
    </source>
</evidence>
<evidence type="ECO:0000256" key="15">
    <source>
        <dbReference type="ARBA" id="ARBA00023268"/>
    </source>
</evidence>
<dbReference type="GO" id="GO:0009398">
    <property type="term" value="P:FMN biosynthetic process"/>
    <property type="evidence" value="ECO:0007669"/>
    <property type="project" value="UniProtKB-UniPathway"/>
</dbReference>
<dbReference type="EC" id="2.7.7.2" evidence="5"/>
<reference evidence="20" key="1">
    <citation type="journal article" date="2020" name="mSystems">
        <title>Genome- and Community-Level Interaction Insights into Carbon Utilization and Element Cycling Functions of Hydrothermarchaeota in Hydrothermal Sediment.</title>
        <authorList>
            <person name="Zhou Z."/>
            <person name="Liu Y."/>
            <person name="Xu W."/>
            <person name="Pan J."/>
            <person name="Luo Z.H."/>
            <person name="Li M."/>
        </authorList>
    </citation>
    <scope>NUCLEOTIDE SEQUENCE [LARGE SCALE GENOMIC DNA]</scope>
    <source>
        <strain evidence="20">SpSt-381</strain>
    </source>
</reference>
<keyword evidence="9 20" id="KW-0808">Transferase</keyword>
<evidence type="ECO:0000313" key="20">
    <source>
        <dbReference type="EMBL" id="HGZ43422.1"/>
    </source>
</evidence>
<keyword evidence="12 20" id="KW-0418">Kinase</keyword>
<dbReference type="PANTHER" id="PTHR22749:SF6">
    <property type="entry name" value="RIBOFLAVIN KINASE"/>
    <property type="match status" value="1"/>
</dbReference>
<dbReference type="GO" id="GO:0008531">
    <property type="term" value="F:riboflavin kinase activity"/>
    <property type="evidence" value="ECO:0007669"/>
    <property type="project" value="UniProtKB-EC"/>
</dbReference>
<dbReference type="FunFam" id="2.40.30.30:FF:000003">
    <property type="entry name" value="Riboflavin biosynthesis protein"/>
    <property type="match status" value="1"/>
</dbReference>
<keyword evidence="11" id="KW-0547">Nucleotide-binding</keyword>
<dbReference type="UniPathway" id="UPA00277">
    <property type="reaction ID" value="UER00407"/>
</dbReference>
<comment type="caution">
    <text evidence="20">The sequence shown here is derived from an EMBL/GenBank/DDBJ whole genome shotgun (WGS) entry which is preliminary data.</text>
</comment>
<dbReference type="GO" id="GO:0005524">
    <property type="term" value="F:ATP binding"/>
    <property type="evidence" value="ECO:0007669"/>
    <property type="project" value="UniProtKB-KW"/>
</dbReference>
<dbReference type="Gene3D" id="2.40.30.30">
    <property type="entry name" value="Riboflavin kinase-like"/>
    <property type="match status" value="1"/>
</dbReference>
<dbReference type="InterPro" id="IPR023465">
    <property type="entry name" value="Riboflavin_kinase_dom_sf"/>
</dbReference>
<evidence type="ECO:0000256" key="5">
    <source>
        <dbReference type="ARBA" id="ARBA00012393"/>
    </source>
</evidence>
<comment type="catalytic activity">
    <reaction evidence="16">
        <text>riboflavin + ATP = FMN + ADP + H(+)</text>
        <dbReference type="Rhea" id="RHEA:14357"/>
        <dbReference type="ChEBI" id="CHEBI:15378"/>
        <dbReference type="ChEBI" id="CHEBI:30616"/>
        <dbReference type="ChEBI" id="CHEBI:57986"/>
        <dbReference type="ChEBI" id="CHEBI:58210"/>
        <dbReference type="ChEBI" id="CHEBI:456216"/>
        <dbReference type="EC" id="2.7.1.26"/>
    </reaction>
</comment>
<feature type="compositionally biased region" description="Low complexity" evidence="18">
    <location>
        <begin position="1"/>
        <end position="33"/>
    </location>
</feature>
<sequence length="426" mass="44410">MRGGARAAAPAAQRAVRPRALGDPAGARDAAAGRGVGARRPRPRRGAGGTAGAHARRGRGGVRGPRALAGARSGARATARGGRRAARTRAARPARARRPRRGDARPGGAGAGACGAARGVSLGGAGGRSVTAVSVGVFDGLHAGHREILARARARAGDGRLVVVSFDPHPDLVLRKVFEARPPLTPLGEKRERLRALGVDAFEVLPFTREMAALDPEAFVDRHLVGPFAPRWLVIGGNFALGRGRSGDAARLAAIGAARGFEVESVPLLEVGGAPVSSTRIRGLLAEGRVAEAAPLLGRRYGLTGLVVRGEAMGRALGYPTANLRLHEEKLVPANGIYAVWARPAGSEAWLPGAMSIGVRPTFGGQVRTLEVHLLDWSGDLYGRDLEVEFVDWLRPELRFDSAAALVAAMDRDVAATRARLAAARV</sequence>
<dbReference type="AlphaFoldDB" id="A0A832IAD7"/>
<dbReference type="InterPro" id="IPR015864">
    <property type="entry name" value="FAD_synthase"/>
</dbReference>
<evidence type="ECO:0000256" key="2">
    <source>
        <dbReference type="ARBA" id="ARBA00005201"/>
    </source>
</evidence>
<evidence type="ECO:0000256" key="16">
    <source>
        <dbReference type="ARBA" id="ARBA00047880"/>
    </source>
</evidence>
<proteinExistence type="inferred from homology"/>
<keyword evidence="15" id="KW-0511">Multifunctional enzyme</keyword>
<evidence type="ECO:0000256" key="9">
    <source>
        <dbReference type="ARBA" id="ARBA00022679"/>
    </source>
</evidence>
<evidence type="ECO:0000256" key="14">
    <source>
        <dbReference type="ARBA" id="ARBA00022840"/>
    </source>
</evidence>
<dbReference type="Pfam" id="PF01687">
    <property type="entry name" value="Flavokinase"/>
    <property type="match status" value="1"/>
</dbReference>
<dbReference type="GO" id="GO:0006747">
    <property type="term" value="P:FAD biosynthetic process"/>
    <property type="evidence" value="ECO:0007669"/>
    <property type="project" value="UniProtKB-UniPathway"/>
</dbReference>
<evidence type="ECO:0000256" key="11">
    <source>
        <dbReference type="ARBA" id="ARBA00022741"/>
    </source>
</evidence>
<dbReference type="UniPathway" id="UPA00276">
    <property type="reaction ID" value="UER00406"/>
</dbReference>
<evidence type="ECO:0000259" key="19">
    <source>
        <dbReference type="SMART" id="SM00904"/>
    </source>
</evidence>